<name>A0A133UY53_9EURY</name>
<comment type="caution">
    <text evidence="1">The sequence shown here is derived from an EMBL/GenBank/DDBJ whole genome shotgun (WGS) entry which is preliminary data.</text>
</comment>
<proteinExistence type="predicted"/>
<keyword evidence="2" id="KW-1185">Reference proteome</keyword>
<gene>
    <name evidence="1" type="ORF">AKJ41_05945</name>
</gene>
<reference evidence="1 2" key="1">
    <citation type="journal article" date="2016" name="Sci. Rep.">
        <title>Metabolic traits of an uncultured archaeal lineage -MSBL1- from brine pools of the Red Sea.</title>
        <authorList>
            <person name="Mwirichia R."/>
            <person name="Alam I."/>
            <person name="Rashid M."/>
            <person name="Vinu M."/>
            <person name="Ba-Alawi W."/>
            <person name="Anthony Kamau A."/>
            <person name="Kamanda Ngugi D."/>
            <person name="Goker M."/>
            <person name="Klenk H.P."/>
            <person name="Bajic V."/>
            <person name="Stingl U."/>
        </authorList>
    </citation>
    <scope>NUCLEOTIDE SEQUENCE [LARGE SCALE GENOMIC DNA]</scope>
    <source>
        <strain evidence="1">SCGC-AAA259O05</strain>
    </source>
</reference>
<sequence>MTEQTPITYIGILERINGVWRLKWKNSKLIVERNEKIRIFDENGFKAGTFELKNDIEIPSEALRKSEY</sequence>
<dbReference type="EMBL" id="LHXV01000112">
    <property type="protein sequence ID" value="KXA99109.1"/>
    <property type="molecule type" value="Genomic_DNA"/>
</dbReference>
<evidence type="ECO:0000313" key="1">
    <source>
        <dbReference type="EMBL" id="KXA99109.1"/>
    </source>
</evidence>
<evidence type="ECO:0000313" key="2">
    <source>
        <dbReference type="Proteomes" id="UP000070344"/>
    </source>
</evidence>
<dbReference type="Proteomes" id="UP000070344">
    <property type="component" value="Unassembled WGS sequence"/>
</dbReference>
<dbReference type="AlphaFoldDB" id="A0A133UY53"/>
<protein>
    <submittedName>
        <fullName evidence="1">Uncharacterized protein</fullName>
    </submittedName>
</protein>
<accession>A0A133UY53</accession>
<organism evidence="1 2">
    <name type="scientific">candidate division MSBL1 archaeon SCGC-AAA259O05</name>
    <dbReference type="NCBI Taxonomy" id="1698271"/>
    <lineage>
        <taxon>Archaea</taxon>
        <taxon>Methanobacteriati</taxon>
        <taxon>Methanobacteriota</taxon>
        <taxon>candidate division MSBL1</taxon>
    </lineage>
</organism>